<comment type="subcellular location">
    <subcellularLocation>
        <location evidence="1">Cell inner membrane</location>
        <topology evidence="1">Peripheral membrane protein</topology>
    </subcellularLocation>
</comment>
<feature type="domain" description="NADH-quinone oxidoreductase subunit D" evidence="10">
    <location>
        <begin position="446"/>
        <end position="520"/>
    </location>
</feature>
<dbReference type="AlphaFoldDB" id="A0A1H5UFE7"/>
<name>A0A1H5UFE7_XYLRU</name>
<evidence type="ECO:0000256" key="2">
    <source>
        <dbReference type="ARBA" id="ARBA00010019"/>
    </source>
</evidence>
<dbReference type="InterPro" id="IPR029014">
    <property type="entry name" value="NiFe-Hase_large"/>
</dbReference>
<evidence type="ECO:0000256" key="1">
    <source>
        <dbReference type="ARBA" id="ARBA00004417"/>
    </source>
</evidence>
<reference evidence="11 12" key="1">
    <citation type="submission" date="2016-10" db="EMBL/GenBank/DDBJ databases">
        <authorList>
            <person name="de Groot N.N."/>
        </authorList>
    </citation>
    <scope>NUCLEOTIDE SEQUENCE [LARGE SCALE GENOMIC DNA]</scope>
    <source>
        <strain evidence="11 12">AR32</strain>
    </source>
</reference>
<evidence type="ECO:0000256" key="5">
    <source>
        <dbReference type="ARBA" id="ARBA00023136"/>
    </source>
</evidence>
<dbReference type="PANTHER" id="PTHR11993">
    <property type="entry name" value="NADH-UBIQUINONE OXIDOREDUCTASE 49 KDA SUBUNIT"/>
    <property type="match status" value="1"/>
</dbReference>
<dbReference type="Gene3D" id="1.10.645.10">
    <property type="entry name" value="Cytochrome-c3 Hydrogenase, chain B"/>
    <property type="match status" value="1"/>
</dbReference>
<dbReference type="GO" id="GO:0048038">
    <property type="term" value="F:quinone binding"/>
    <property type="evidence" value="ECO:0007669"/>
    <property type="project" value="InterPro"/>
</dbReference>
<keyword evidence="5" id="KW-0472">Membrane</keyword>
<gene>
    <name evidence="11" type="ORF">SAMN05216354_1436</name>
</gene>
<evidence type="ECO:0000313" key="12">
    <source>
        <dbReference type="Proteomes" id="UP000236735"/>
    </source>
</evidence>
<dbReference type="SUPFAM" id="SSF56762">
    <property type="entry name" value="HydB/Nqo4-like"/>
    <property type="match status" value="1"/>
</dbReference>
<organism evidence="11 12">
    <name type="scientific">Xylanibacter ruminicola</name>
    <name type="common">Prevotella ruminicola</name>
    <dbReference type="NCBI Taxonomy" id="839"/>
    <lineage>
        <taxon>Bacteria</taxon>
        <taxon>Pseudomonadati</taxon>
        <taxon>Bacteroidota</taxon>
        <taxon>Bacteroidia</taxon>
        <taxon>Bacteroidales</taxon>
        <taxon>Prevotellaceae</taxon>
        <taxon>Xylanibacter</taxon>
    </lineage>
</organism>
<dbReference type="InterPro" id="IPR001268">
    <property type="entry name" value="NADH_UbQ_OxRdtase_30kDa_su"/>
</dbReference>
<dbReference type="GO" id="GO:0008137">
    <property type="term" value="F:NADH dehydrogenase (ubiquinone) activity"/>
    <property type="evidence" value="ECO:0007669"/>
    <property type="project" value="InterPro"/>
</dbReference>
<dbReference type="GO" id="GO:0051287">
    <property type="term" value="F:NAD binding"/>
    <property type="evidence" value="ECO:0007669"/>
    <property type="project" value="InterPro"/>
</dbReference>
<dbReference type="InterPro" id="IPR037232">
    <property type="entry name" value="NADH_quin_OxRdtase_su_C/D-like"/>
</dbReference>
<evidence type="ECO:0000256" key="7">
    <source>
        <dbReference type="ARBA" id="ARBA00038617"/>
    </source>
</evidence>
<feature type="domain" description="NADH:ubiquinone oxidoreductase 30kDa subunit" evidence="9">
    <location>
        <begin position="11"/>
        <end position="124"/>
    </location>
</feature>
<dbReference type="Pfam" id="PF00329">
    <property type="entry name" value="Complex1_30kDa"/>
    <property type="match status" value="1"/>
</dbReference>
<dbReference type="Proteomes" id="UP000236735">
    <property type="component" value="Unassembled WGS sequence"/>
</dbReference>
<dbReference type="InterPro" id="IPR022885">
    <property type="entry name" value="NDH1_su_D/H"/>
</dbReference>
<dbReference type="RefSeq" id="WP_036913114.1">
    <property type="nucleotide sequence ID" value="NZ_FNUV01000003.1"/>
</dbReference>
<keyword evidence="3" id="KW-1003">Cell membrane</keyword>
<dbReference type="EMBL" id="FNUV01000003">
    <property type="protein sequence ID" value="SEF73785.1"/>
    <property type="molecule type" value="Genomic_DNA"/>
</dbReference>
<comment type="catalytic activity">
    <reaction evidence="8">
        <text>a quinone + NADH + 5 H(+)(in) = a quinol + NAD(+) + 4 H(+)(out)</text>
        <dbReference type="Rhea" id="RHEA:57888"/>
        <dbReference type="ChEBI" id="CHEBI:15378"/>
        <dbReference type="ChEBI" id="CHEBI:24646"/>
        <dbReference type="ChEBI" id="CHEBI:57540"/>
        <dbReference type="ChEBI" id="CHEBI:57945"/>
        <dbReference type="ChEBI" id="CHEBI:132124"/>
    </reaction>
</comment>
<protein>
    <submittedName>
        <fullName evidence="11">NADH-quinone oxidoreductase subunit C/D</fullName>
    </submittedName>
</protein>
<dbReference type="Gene3D" id="3.30.460.80">
    <property type="entry name" value="NADH:ubiquinone oxidoreductase, 30kDa subunit"/>
    <property type="match status" value="1"/>
</dbReference>
<evidence type="ECO:0000256" key="4">
    <source>
        <dbReference type="ARBA" id="ARBA00023027"/>
    </source>
</evidence>
<evidence type="ECO:0000259" key="9">
    <source>
        <dbReference type="Pfam" id="PF00329"/>
    </source>
</evidence>
<dbReference type="SUPFAM" id="SSF143243">
    <property type="entry name" value="Nqo5-like"/>
    <property type="match status" value="1"/>
</dbReference>
<dbReference type="Pfam" id="PF00346">
    <property type="entry name" value="Complex1_49kDa"/>
    <property type="match status" value="2"/>
</dbReference>
<feature type="domain" description="NADH-quinone oxidoreductase subunit D" evidence="10">
    <location>
        <begin position="275"/>
        <end position="443"/>
    </location>
</feature>
<evidence type="ECO:0000256" key="6">
    <source>
        <dbReference type="ARBA" id="ARBA00023268"/>
    </source>
</evidence>
<comment type="similarity">
    <text evidence="2">In the C-terminal section; belongs to the complex I 49 kDa subunit family.</text>
</comment>
<evidence type="ECO:0000256" key="3">
    <source>
        <dbReference type="ARBA" id="ARBA00022475"/>
    </source>
</evidence>
<dbReference type="InterPro" id="IPR001135">
    <property type="entry name" value="NADH_Q_OxRdtase_suD"/>
</dbReference>
<sequence>MKLEFLSFDFDKFASEMQNLKEKKHFDYLITIVGEDFGEEGLGCIYILENTTTHERCSVKMLAKTQKETPYIPTVSNIWHVADLLEREVYDFFGIVFLGHPDMRRLFLRSDFKGYPFRKDWKFDDSYTLDDDNEPDYGLEYYLDKDGVLQSKQNKLFGPDAYVVNIGPQHPSTHGVLRLQTVLEGETVKRVYPHLGYIHRGIEKMCESMTYPQTLALTDRLNYLSAMMHRHALVGVIEEGMGVELTDRIKYIRTIMDELQRLDSHLLYVGCCAQDMGALTAFLYSMRDREHVLNAMEETTGGRLIQNYYRIGGLQDDIDPNFVKNVKDLIKYMKPIIQEYVDVFGDNIITHNRFEKVGPMSMEDCISYAVTGPAGRASGWKNDVRKNHPYDMYDKVEWDQITMTGCDTMDRYTCHIQEMYQSLRIIEQLIDNIPEGDFYVKQKPIIKVPEGQWYFAVEGASGEFGVYLDSRGDKSPYRLKMRPMGLSLTGALDPMLRGQKIADLVATGAAIDFVIPDIDR</sequence>
<keyword evidence="4" id="KW-0520">NAD</keyword>
<dbReference type="GO" id="GO:0016651">
    <property type="term" value="F:oxidoreductase activity, acting on NAD(P)H"/>
    <property type="evidence" value="ECO:0007669"/>
    <property type="project" value="InterPro"/>
</dbReference>
<comment type="subunit">
    <text evidence="7">NDH-1 is composed of 13 different subunits. Subunits NuoB, CD, E, F, and G constitute the peripheral sector of the complex.</text>
</comment>
<dbReference type="GO" id="GO:0005886">
    <property type="term" value="C:plasma membrane"/>
    <property type="evidence" value="ECO:0007669"/>
    <property type="project" value="UniProtKB-SubCell"/>
</dbReference>
<evidence type="ECO:0000259" key="10">
    <source>
        <dbReference type="Pfam" id="PF00346"/>
    </source>
</evidence>
<proteinExistence type="inferred from homology"/>
<keyword evidence="6" id="KW-0511">Multifunctional enzyme</keyword>
<evidence type="ECO:0000313" key="11">
    <source>
        <dbReference type="EMBL" id="SEF73785.1"/>
    </source>
</evidence>
<accession>A0A1H5UFE7</accession>
<dbReference type="PANTHER" id="PTHR11993:SF10">
    <property type="entry name" value="NADH DEHYDROGENASE [UBIQUINONE] IRON-SULFUR PROTEIN 2, MITOCHONDRIAL"/>
    <property type="match status" value="1"/>
</dbReference>
<evidence type="ECO:0000256" key="8">
    <source>
        <dbReference type="ARBA" id="ARBA00047712"/>
    </source>
</evidence>